<protein>
    <recommendedName>
        <fullName evidence="1">DUF6745 domain-containing protein</fullName>
    </recommendedName>
</protein>
<dbReference type="OrthoDB" id="489446at2"/>
<dbReference type="EMBL" id="AP018227">
    <property type="protein sequence ID" value="BAY83259.1"/>
    <property type="molecule type" value="Genomic_DNA"/>
</dbReference>
<proteinExistence type="predicted"/>
<feature type="domain" description="DUF6745" evidence="1">
    <location>
        <begin position="163"/>
        <end position="235"/>
    </location>
</feature>
<dbReference type="Pfam" id="PF20530">
    <property type="entry name" value="DUF6745"/>
    <property type="match status" value="1"/>
</dbReference>
<organism evidence="2 3">
    <name type="scientific">Calothrix parasitica NIES-267</name>
    <dbReference type="NCBI Taxonomy" id="1973488"/>
    <lineage>
        <taxon>Bacteria</taxon>
        <taxon>Bacillati</taxon>
        <taxon>Cyanobacteriota</taxon>
        <taxon>Cyanophyceae</taxon>
        <taxon>Nostocales</taxon>
        <taxon>Calotrichaceae</taxon>
        <taxon>Calothrix</taxon>
    </lineage>
</organism>
<accession>A0A1Z4LPW0</accession>
<dbReference type="AlphaFoldDB" id="A0A1Z4LPW0"/>
<dbReference type="InterPro" id="IPR046633">
    <property type="entry name" value="DUF6745"/>
</dbReference>
<evidence type="ECO:0000313" key="2">
    <source>
        <dbReference type="EMBL" id="BAY83259.1"/>
    </source>
</evidence>
<evidence type="ECO:0000313" key="3">
    <source>
        <dbReference type="Proteomes" id="UP000218418"/>
    </source>
</evidence>
<keyword evidence="3" id="KW-1185">Reference proteome</keyword>
<gene>
    <name evidence="2" type="ORF">NIES267_27460</name>
</gene>
<sequence>MTEELTPQQEALFLKYLEKWRKVALSTEPINREKAESAIKKAYTLIDEPEPQVFIFDSPYAAVISLDKLEDEIGCSELYDDDMIDRLWEKLIESLTPTPSLKDKNDYQLWLQTCDIHETIRKDLNERYHQPDEPFYWIPSKFEEGTFQPDSVCSEMARLDFCISELKCDDDSEIWQNFQAIVNNCWWIASYQELCVVCDRPSILTFDEQNKLHGEDKPAIQFVDGYSVYACHGERISKFE</sequence>
<name>A0A1Z4LPW0_9CYAN</name>
<evidence type="ECO:0000259" key="1">
    <source>
        <dbReference type="Pfam" id="PF20530"/>
    </source>
</evidence>
<dbReference type="Proteomes" id="UP000218418">
    <property type="component" value="Chromosome"/>
</dbReference>
<reference evidence="2 3" key="1">
    <citation type="submission" date="2017-06" db="EMBL/GenBank/DDBJ databases">
        <title>Genome sequencing of cyanobaciteial culture collection at National Institute for Environmental Studies (NIES).</title>
        <authorList>
            <person name="Hirose Y."/>
            <person name="Shimura Y."/>
            <person name="Fujisawa T."/>
            <person name="Nakamura Y."/>
            <person name="Kawachi M."/>
        </authorList>
    </citation>
    <scope>NUCLEOTIDE SEQUENCE [LARGE SCALE GENOMIC DNA]</scope>
    <source>
        <strain evidence="2 3">NIES-267</strain>
    </source>
</reference>